<dbReference type="RefSeq" id="WP_094827113.1">
    <property type="nucleotide sequence ID" value="NZ_NEVL01000003.1"/>
</dbReference>
<keyword evidence="1" id="KW-0175">Coiled coil</keyword>
<sequence>MDLSLVGTALTSINAAISLGRGAVALRDDAKAQEIVGAMNEQLLDAQQRLFELSAALLALQQEHFETAQELRELREALAERDRYSLFRLPNGQFAYRVNGTPALGGAADPTLPEPDHYICQQCFDGGGKHKVVLQRRFRVGAGSYHLECPACKISLAAPD</sequence>
<name>A0A261SH33_9BORD</name>
<accession>A0A261SH33</accession>
<evidence type="ECO:0000256" key="1">
    <source>
        <dbReference type="SAM" id="Coils"/>
    </source>
</evidence>
<dbReference type="Proteomes" id="UP000217005">
    <property type="component" value="Unassembled WGS sequence"/>
</dbReference>
<evidence type="ECO:0000313" key="3">
    <source>
        <dbReference type="Proteomes" id="UP000217005"/>
    </source>
</evidence>
<protein>
    <submittedName>
        <fullName evidence="2">Uncharacterized protein</fullName>
    </submittedName>
</protein>
<feature type="coiled-coil region" evidence="1">
    <location>
        <begin position="43"/>
        <end position="77"/>
    </location>
</feature>
<gene>
    <name evidence="2" type="ORF">CEG14_14950</name>
</gene>
<reference evidence="2 3" key="1">
    <citation type="submission" date="2017-05" db="EMBL/GenBank/DDBJ databases">
        <title>Complete and WGS of Bordetella genogroups.</title>
        <authorList>
            <person name="Spilker T."/>
            <person name="LiPuma J."/>
        </authorList>
    </citation>
    <scope>NUCLEOTIDE SEQUENCE [LARGE SCALE GENOMIC DNA]</scope>
    <source>
        <strain evidence="2 3">AU17610</strain>
    </source>
</reference>
<comment type="caution">
    <text evidence="2">The sequence shown here is derived from an EMBL/GenBank/DDBJ whole genome shotgun (WGS) entry which is preliminary data.</text>
</comment>
<evidence type="ECO:0000313" key="2">
    <source>
        <dbReference type="EMBL" id="OZI36307.1"/>
    </source>
</evidence>
<organism evidence="2 3">
    <name type="scientific">Bordetella genomosp. 1</name>
    <dbReference type="NCBI Taxonomy" id="1395607"/>
    <lineage>
        <taxon>Bacteria</taxon>
        <taxon>Pseudomonadati</taxon>
        <taxon>Pseudomonadota</taxon>
        <taxon>Betaproteobacteria</taxon>
        <taxon>Burkholderiales</taxon>
        <taxon>Alcaligenaceae</taxon>
        <taxon>Bordetella</taxon>
    </lineage>
</organism>
<dbReference type="AlphaFoldDB" id="A0A261SH33"/>
<dbReference type="OrthoDB" id="5956570at2"/>
<proteinExistence type="predicted"/>
<dbReference type="EMBL" id="NEVL01000003">
    <property type="protein sequence ID" value="OZI36307.1"/>
    <property type="molecule type" value="Genomic_DNA"/>
</dbReference>